<proteinExistence type="predicted"/>
<evidence type="ECO:0000313" key="3">
    <source>
        <dbReference type="Proteomes" id="UP000222310"/>
    </source>
</evidence>
<accession>A0A9Q5ZG73</accession>
<evidence type="ECO:0000256" key="1">
    <source>
        <dbReference type="SAM" id="MobiDB-lite"/>
    </source>
</evidence>
<protein>
    <submittedName>
        <fullName evidence="2">Uncharacterized protein</fullName>
    </submittedName>
</protein>
<feature type="region of interest" description="Disordered" evidence="1">
    <location>
        <begin position="86"/>
        <end position="113"/>
    </location>
</feature>
<dbReference type="EMBL" id="LAHD01000006">
    <property type="protein sequence ID" value="PHK06573.1"/>
    <property type="molecule type" value="Genomic_DNA"/>
</dbReference>
<reference evidence="2 3" key="1">
    <citation type="submission" date="2015-02" db="EMBL/GenBank/DDBJ databases">
        <title>Nostoc linckia genome annotation.</title>
        <authorList>
            <person name="Zhou Z."/>
        </authorList>
    </citation>
    <scope>NUCLEOTIDE SEQUENCE [LARGE SCALE GENOMIC DNA]</scope>
    <source>
        <strain evidence="3">z8</strain>
    </source>
</reference>
<name>A0A9Q5ZG73_NOSLI</name>
<dbReference type="Proteomes" id="UP000222310">
    <property type="component" value="Unassembled WGS sequence"/>
</dbReference>
<comment type="caution">
    <text evidence="2">The sequence shown here is derived from an EMBL/GenBank/DDBJ whole genome shotgun (WGS) entry which is preliminary data.</text>
</comment>
<sequence length="113" mass="12491">MQINATKMPVDATKVQINATKMPVDATKAQINATKMPVDATKIPVDATKVSVDATKVSVDATKVHFLKNRKGRIDTFKGASRREVASRRLRRKEKEEMLNPSVLLSKVSKSVQ</sequence>
<gene>
    <name evidence="2" type="ORF">VF08_03590</name>
</gene>
<evidence type="ECO:0000313" key="2">
    <source>
        <dbReference type="EMBL" id="PHK06573.1"/>
    </source>
</evidence>
<dbReference type="AlphaFoldDB" id="A0A9Q5ZG73"/>
<organism evidence="2 3">
    <name type="scientific">Nostoc linckia z8</name>
    <dbReference type="NCBI Taxonomy" id="1628746"/>
    <lineage>
        <taxon>Bacteria</taxon>
        <taxon>Bacillati</taxon>
        <taxon>Cyanobacteriota</taxon>
        <taxon>Cyanophyceae</taxon>
        <taxon>Nostocales</taxon>
        <taxon>Nostocaceae</taxon>
        <taxon>Nostoc</taxon>
    </lineage>
</organism>
<feature type="compositionally biased region" description="Basic and acidic residues" evidence="1">
    <location>
        <begin position="86"/>
        <end position="98"/>
    </location>
</feature>
<feature type="compositionally biased region" description="Low complexity" evidence="1">
    <location>
        <begin position="102"/>
        <end position="113"/>
    </location>
</feature>